<dbReference type="Proteomes" id="UP001529338">
    <property type="component" value="Unassembled WGS sequence"/>
</dbReference>
<gene>
    <name evidence="2" type="ORF">QRT04_02030</name>
</gene>
<evidence type="ECO:0000313" key="2">
    <source>
        <dbReference type="EMBL" id="MDM7853699.1"/>
    </source>
</evidence>
<organism evidence="2 3">
    <name type="scientific">Cellulomonas alba</name>
    <dbReference type="NCBI Taxonomy" id="3053467"/>
    <lineage>
        <taxon>Bacteria</taxon>
        <taxon>Bacillati</taxon>
        <taxon>Actinomycetota</taxon>
        <taxon>Actinomycetes</taxon>
        <taxon>Micrococcales</taxon>
        <taxon>Cellulomonadaceae</taxon>
        <taxon>Cellulomonas</taxon>
    </lineage>
</organism>
<feature type="region of interest" description="Disordered" evidence="1">
    <location>
        <begin position="1"/>
        <end position="35"/>
    </location>
</feature>
<reference evidence="2 3" key="1">
    <citation type="submission" date="2023-06" db="EMBL/GenBank/DDBJ databases">
        <title>Cellulomonas sp. MW4 Whole genome sequence.</title>
        <authorList>
            <person name="Park S."/>
        </authorList>
    </citation>
    <scope>NUCLEOTIDE SEQUENCE [LARGE SCALE GENOMIC DNA]</scope>
    <source>
        <strain evidence="2 3">MW4</strain>
    </source>
</reference>
<evidence type="ECO:0000313" key="3">
    <source>
        <dbReference type="Proteomes" id="UP001529338"/>
    </source>
</evidence>
<sequence length="95" mass="11366">MSGVDWRGNAPSWDQTRPQWQKVRNERPIPPRESQQTIWPPIRVTAWIVWEHDGLELIDTTAHLYAGRDVQVELVDARREQIKWVWLASQDVRRR</sequence>
<proteinExistence type="predicted"/>
<name>A0ABT7SCA6_9CELL</name>
<dbReference type="RefSeq" id="WP_289453220.1">
    <property type="nucleotide sequence ID" value="NZ_JAUCGQ010000001.1"/>
</dbReference>
<dbReference type="EMBL" id="JAUCGQ010000001">
    <property type="protein sequence ID" value="MDM7853699.1"/>
    <property type="molecule type" value="Genomic_DNA"/>
</dbReference>
<keyword evidence="3" id="KW-1185">Reference proteome</keyword>
<evidence type="ECO:0000256" key="1">
    <source>
        <dbReference type="SAM" id="MobiDB-lite"/>
    </source>
</evidence>
<accession>A0ABT7SCA6</accession>
<comment type="caution">
    <text evidence="2">The sequence shown here is derived from an EMBL/GenBank/DDBJ whole genome shotgun (WGS) entry which is preliminary data.</text>
</comment>
<protein>
    <submittedName>
        <fullName evidence="2">Uncharacterized protein</fullName>
    </submittedName>
</protein>